<feature type="non-terminal residue" evidence="2">
    <location>
        <position position="57"/>
    </location>
</feature>
<evidence type="ECO:0000313" key="3">
    <source>
        <dbReference type="Proteomes" id="UP000887013"/>
    </source>
</evidence>
<evidence type="ECO:0000256" key="1">
    <source>
        <dbReference type="SAM" id="MobiDB-lite"/>
    </source>
</evidence>
<comment type="caution">
    <text evidence="2">The sequence shown here is derived from an EMBL/GenBank/DDBJ whole genome shotgun (WGS) entry which is preliminary data.</text>
</comment>
<name>A0A8X6T966_NEPPI</name>
<dbReference type="AlphaFoldDB" id="A0A8X6T966"/>
<gene>
    <name evidence="2" type="ORF">NPIL_430321</name>
</gene>
<proteinExistence type="predicted"/>
<feature type="region of interest" description="Disordered" evidence="1">
    <location>
        <begin position="1"/>
        <end position="29"/>
    </location>
</feature>
<dbReference type="Proteomes" id="UP000887013">
    <property type="component" value="Unassembled WGS sequence"/>
</dbReference>
<accession>A0A8X6T966</accession>
<sequence>MSDLITNDKVSSAKSGSSNSEKHNNSSTPIALRTRLCSQLSYESAAQLGQCKLCPAT</sequence>
<reference evidence="2" key="1">
    <citation type="submission" date="2020-08" db="EMBL/GenBank/DDBJ databases">
        <title>Multicomponent nature underlies the extraordinary mechanical properties of spider dragline silk.</title>
        <authorList>
            <person name="Kono N."/>
            <person name="Nakamura H."/>
            <person name="Mori M."/>
            <person name="Yoshida Y."/>
            <person name="Ohtoshi R."/>
            <person name="Malay A.D."/>
            <person name="Moran D.A.P."/>
            <person name="Tomita M."/>
            <person name="Numata K."/>
            <person name="Arakawa K."/>
        </authorList>
    </citation>
    <scope>NUCLEOTIDE SEQUENCE</scope>
</reference>
<keyword evidence="3" id="KW-1185">Reference proteome</keyword>
<protein>
    <submittedName>
        <fullName evidence="2">Uncharacterized protein</fullName>
    </submittedName>
</protein>
<organism evidence="2 3">
    <name type="scientific">Nephila pilipes</name>
    <name type="common">Giant wood spider</name>
    <name type="synonym">Nephila maculata</name>
    <dbReference type="NCBI Taxonomy" id="299642"/>
    <lineage>
        <taxon>Eukaryota</taxon>
        <taxon>Metazoa</taxon>
        <taxon>Ecdysozoa</taxon>
        <taxon>Arthropoda</taxon>
        <taxon>Chelicerata</taxon>
        <taxon>Arachnida</taxon>
        <taxon>Araneae</taxon>
        <taxon>Araneomorphae</taxon>
        <taxon>Entelegynae</taxon>
        <taxon>Araneoidea</taxon>
        <taxon>Nephilidae</taxon>
        <taxon>Nephila</taxon>
    </lineage>
</organism>
<feature type="compositionally biased region" description="Polar residues" evidence="1">
    <location>
        <begin position="1"/>
        <end position="10"/>
    </location>
</feature>
<evidence type="ECO:0000313" key="2">
    <source>
        <dbReference type="EMBL" id="GFS83288.1"/>
    </source>
</evidence>
<dbReference type="EMBL" id="BMAW01003381">
    <property type="protein sequence ID" value="GFS83288.1"/>
    <property type="molecule type" value="Genomic_DNA"/>
</dbReference>